<feature type="chain" id="PRO_5043990055" evidence="1">
    <location>
        <begin position="18"/>
        <end position="75"/>
    </location>
</feature>
<reference evidence="2" key="1">
    <citation type="journal article" date="2023" name="Mol. Phylogenet. Evol.">
        <title>Genome-scale phylogeny and comparative genomics of the fungal order Sordariales.</title>
        <authorList>
            <person name="Hensen N."/>
            <person name="Bonometti L."/>
            <person name="Westerberg I."/>
            <person name="Brannstrom I.O."/>
            <person name="Guillou S."/>
            <person name="Cros-Aarteil S."/>
            <person name="Calhoun S."/>
            <person name="Haridas S."/>
            <person name="Kuo A."/>
            <person name="Mondo S."/>
            <person name="Pangilinan J."/>
            <person name="Riley R."/>
            <person name="LaButti K."/>
            <person name="Andreopoulos B."/>
            <person name="Lipzen A."/>
            <person name="Chen C."/>
            <person name="Yan M."/>
            <person name="Daum C."/>
            <person name="Ng V."/>
            <person name="Clum A."/>
            <person name="Steindorff A."/>
            <person name="Ohm R.A."/>
            <person name="Martin F."/>
            <person name="Silar P."/>
            <person name="Natvig D.O."/>
            <person name="Lalanne C."/>
            <person name="Gautier V."/>
            <person name="Ament-Velasquez S.L."/>
            <person name="Kruys A."/>
            <person name="Hutchinson M.I."/>
            <person name="Powell A.J."/>
            <person name="Barry K."/>
            <person name="Miller A.N."/>
            <person name="Grigoriev I.V."/>
            <person name="Debuchy R."/>
            <person name="Gladieux P."/>
            <person name="Hiltunen Thoren M."/>
            <person name="Johannesson H."/>
        </authorList>
    </citation>
    <scope>NUCLEOTIDE SEQUENCE</scope>
    <source>
        <strain evidence="2">PSN324</strain>
    </source>
</reference>
<organism evidence="2 3">
    <name type="scientific">Cladorrhinum samala</name>
    <dbReference type="NCBI Taxonomy" id="585594"/>
    <lineage>
        <taxon>Eukaryota</taxon>
        <taxon>Fungi</taxon>
        <taxon>Dikarya</taxon>
        <taxon>Ascomycota</taxon>
        <taxon>Pezizomycotina</taxon>
        <taxon>Sordariomycetes</taxon>
        <taxon>Sordariomycetidae</taxon>
        <taxon>Sordariales</taxon>
        <taxon>Podosporaceae</taxon>
        <taxon>Cladorrhinum</taxon>
    </lineage>
</organism>
<keyword evidence="1" id="KW-0732">Signal</keyword>
<protein>
    <submittedName>
        <fullName evidence="2">Uncharacterized protein</fullName>
    </submittedName>
</protein>
<comment type="caution">
    <text evidence="2">The sequence shown here is derived from an EMBL/GenBank/DDBJ whole genome shotgun (WGS) entry which is preliminary data.</text>
</comment>
<keyword evidence="3" id="KW-1185">Reference proteome</keyword>
<dbReference type="AlphaFoldDB" id="A0AAV9HYU1"/>
<proteinExistence type="predicted"/>
<reference evidence="2" key="2">
    <citation type="submission" date="2023-06" db="EMBL/GenBank/DDBJ databases">
        <authorList>
            <consortium name="Lawrence Berkeley National Laboratory"/>
            <person name="Mondo S.J."/>
            <person name="Hensen N."/>
            <person name="Bonometti L."/>
            <person name="Westerberg I."/>
            <person name="Brannstrom I.O."/>
            <person name="Guillou S."/>
            <person name="Cros-Aarteil S."/>
            <person name="Calhoun S."/>
            <person name="Haridas S."/>
            <person name="Kuo A."/>
            <person name="Pangilinan J."/>
            <person name="Riley R."/>
            <person name="Labutti K."/>
            <person name="Andreopoulos B."/>
            <person name="Lipzen A."/>
            <person name="Chen C."/>
            <person name="Yanf M."/>
            <person name="Daum C."/>
            <person name="Ng V."/>
            <person name="Clum A."/>
            <person name="Steindorff A."/>
            <person name="Ohm R."/>
            <person name="Martin F."/>
            <person name="Silar P."/>
            <person name="Natvig D."/>
            <person name="Lalanne C."/>
            <person name="Gautier V."/>
            <person name="Ament-Velasquez S.L."/>
            <person name="Kruys A."/>
            <person name="Hutchinson M.I."/>
            <person name="Powell A.J."/>
            <person name="Barry K."/>
            <person name="Miller A.N."/>
            <person name="Grigoriev I.V."/>
            <person name="Debuchy R."/>
            <person name="Gladieux P."/>
            <person name="Thoren M.H."/>
            <person name="Johannesson H."/>
        </authorList>
    </citation>
    <scope>NUCLEOTIDE SEQUENCE</scope>
    <source>
        <strain evidence="2">PSN324</strain>
    </source>
</reference>
<dbReference type="Proteomes" id="UP001321749">
    <property type="component" value="Unassembled WGS sequence"/>
</dbReference>
<dbReference type="EMBL" id="MU864934">
    <property type="protein sequence ID" value="KAK4466015.1"/>
    <property type="molecule type" value="Genomic_DNA"/>
</dbReference>
<evidence type="ECO:0000256" key="1">
    <source>
        <dbReference type="SAM" id="SignalP"/>
    </source>
</evidence>
<evidence type="ECO:0000313" key="2">
    <source>
        <dbReference type="EMBL" id="KAK4466015.1"/>
    </source>
</evidence>
<name>A0AAV9HYU1_9PEZI</name>
<gene>
    <name evidence="2" type="ORF">QBC42DRAFT_293639</name>
</gene>
<sequence length="75" mass="7637">MKFFYLLPIIGATLAMAAPQPVAEPGRQTKGGVGLIEIGKEAPSGGCIPASCASFGCCSGNCGYWCRACGIDYGC</sequence>
<feature type="signal peptide" evidence="1">
    <location>
        <begin position="1"/>
        <end position="17"/>
    </location>
</feature>
<evidence type="ECO:0000313" key="3">
    <source>
        <dbReference type="Proteomes" id="UP001321749"/>
    </source>
</evidence>
<accession>A0AAV9HYU1</accession>